<dbReference type="EMBL" id="JABWDY010032149">
    <property type="protein sequence ID" value="KAF5184411.1"/>
    <property type="molecule type" value="Genomic_DNA"/>
</dbReference>
<evidence type="ECO:0000313" key="1">
    <source>
        <dbReference type="EMBL" id="KAF5184411.1"/>
    </source>
</evidence>
<sequence>MRFNLGEGKRVVVGVEYTWKPQNCSNRKVFGHTVRNCPHHENDHIVHKEADVNNVDTQSAAQLGTWVVQAKKGRASSPIMKRIAISREEEVSSSNRYGILEEEEDVTSQNFNDNVAVKQNAIVVVEVQNAIVAMEEQNEFIAGEEHNEIIAVVEPLDVGGK</sequence>
<dbReference type="Proteomes" id="UP000554482">
    <property type="component" value="Unassembled WGS sequence"/>
</dbReference>
<reference evidence="1 2" key="1">
    <citation type="submission" date="2020-06" db="EMBL/GenBank/DDBJ databases">
        <title>Transcriptomic and genomic resources for Thalictrum thalictroides and T. hernandezii: Facilitating candidate gene discovery in an emerging model plant lineage.</title>
        <authorList>
            <person name="Arias T."/>
            <person name="Riano-Pachon D.M."/>
            <person name="Di Stilio V.S."/>
        </authorList>
    </citation>
    <scope>NUCLEOTIDE SEQUENCE [LARGE SCALE GENOMIC DNA]</scope>
    <source>
        <strain evidence="2">cv. WT478/WT964</strain>
        <tissue evidence="1">Leaves</tissue>
    </source>
</reference>
<accession>A0A7J6VI78</accession>
<organism evidence="1 2">
    <name type="scientific">Thalictrum thalictroides</name>
    <name type="common">Rue-anemone</name>
    <name type="synonym">Anemone thalictroides</name>
    <dbReference type="NCBI Taxonomy" id="46969"/>
    <lineage>
        <taxon>Eukaryota</taxon>
        <taxon>Viridiplantae</taxon>
        <taxon>Streptophyta</taxon>
        <taxon>Embryophyta</taxon>
        <taxon>Tracheophyta</taxon>
        <taxon>Spermatophyta</taxon>
        <taxon>Magnoliopsida</taxon>
        <taxon>Ranunculales</taxon>
        <taxon>Ranunculaceae</taxon>
        <taxon>Thalictroideae</taxon>
        <taxon>Thalictrum</taxon>
    </lineage>
</organism>
<evidence type="ECO:0000313" key="2">
    <source>
        <dbReference type="Proteomes" id="UP000554482"/>
    </source>
</evidence>
<dbReference type="AlphaFoldDB" id="A0A7J6VI78"/>
<protein>
    <submittedName>
        <fullName evidence="1">Uncharacterized protein</fullName>
    </submittedName>
</protein>
<gene>
    <name evidence="1" type="ORF">FRX31_026002</name>
</gene>
<keyword evidence="2" id="KW-1185">Reference proteome</keyword>
<proteinExistence type="predicted"/>
<name>A0A7J6VI78_THATH</name>
<comment type="caution">
    <text evidence="1">The sequence shown here is derived from an EMBL/GenBank/DDBJ whole genome shotgun (WGS) entry which is preliminary data.</text>
</comment>